<sequence length="121" mass="13131">MANDLNAEAYLCGRLYAALAELERLGEGEHHSLGRPDVLRKLALEPSKHLTKHLHAAGKYLLAARNRGQGRPAATVFRSLPDLLPCGRDLPGSLRDTALQERFHEGRTAQEAAIGRTVGTG</sequence>
<comment type="caution">
    <text evidence="1">The sequence shown here is derived from an EMBL/GenBank/DDBJ whole genome shotgun (WGS) entry which is preliminary data.</text>
</comment>
<protein>
    <submittedName>
        <fullName evidence="1">Uncharacterized protein</fullName>
    </submittedName>
</protein>
<name>A0ABV9V7Y4_STRAZ</name>
<evidence type="ECO:0000313" key="1">
    <source>
        <dbReference type="EMBL" id="MFC4979022.1"/>
    </source>
</evidence>
<keyword evidence="2" id="KW-1185">Reference proteome</keyword>
<reference evidence="2" key="1">
    <citation type="journal article" date="2019" name="Int. J. Syst. Evol. Microbiol.">
        <title>The Global Catalogue of Microorganisms (GCM) 10K type strain sequencing project: providing services to taxonomists for standard genome sequencing and annotation.</title>
        <authorList>
            <consortium name="The Broad Institute Genomics Platform"/>
            <consortium name="The Broad Institute Genome Sequencing Center for Infectious Disease"/>
            <person name="Wu L."/>
            <person name="Ma J."/>
        </authorList>
    </citation>
    <scope>NUCLEOTIDE SEQUENCE [LARGE SCALE GENOMIC DNA]</scope>
    <source>
        <strain evidence="2">ICMP 257</strain>
    </source>
</reference>
<proteinExistence type="predicted"/>
<accession>A0ABV9V7Y4</accession>
<dbReference type="Proteomes" id="UP001595908">
    <property type="component" value="Unassembled WGS sequence"/>
</dbReference>
<evidence type="ECO:0000313" key="2">
    <source>
        <dbReference type="Proteomes" id="UP001595908"/>
    </source>
</evidence>
<gene>
    <name evidence="1" type="ORF">ACFPL4_11660</name>
</gene>
<organism evidence="1 2">
    <name type="scientific">Streptomyces atroolivaceus</name>
    <dbReference type="NCBI Taxonomy" id="66869"/>
    <lineage>
        <taxon>Bacteria</taxon>
        <taxon>Bacillati</taxon>
        <taxon>Actinomycetota</taxon>
        <taxon>Actinomycetes</taxon>
        <taxon>Kitasatosporales</taxon>
        <taxon>Streptomycetaceae</taxon>
        <taxon>Streptomyces</taxon>
    </lineage>
</organism>
<dbReference type="EMBL" id="JBHSJE010000002">
    <property type="protein sequence ID" value="MFC4979022.1"/>
    <property type="molecule type" value="Genomic_DNA"/>
</dbReference>
<dbReference type="GeneID" id="31232945"/>
<dbReference type="RefSeq" id="WP_033299198.1">
    <property type="nucleotide sequence ID" value="NZ_JBFBDJ010000002.1"/>
</dbReference>